<evidence type="ECO:0000313" key="2">
    <source>
        <dbReference type="Proteomes" id="UP001165960"/>
    </source>
</evidence>
<reference evidence="1" key="1">
    <citation type="submission" date="2022-04" db="EMBL/GenBank/DDBJ databases">
        <title>Genome of the entomopathogenic fungus Entomophthora muscae.</title>
        <authorList>
            <person name="Elya C."/>
            <person name="Lovett B.R."/>
            <person name="Lee E."/>
            <person name="Macias A.M."/>
            <person name="Hajek A.E."/>
            <person name="De Bivort B.L."/>
            <person name="Kasson M.T."/>
            <person name="De Fine Licht H.H."/>
            <person name="Stajich J.E."/>
        </authorList>
    </citation>
    <scope>NUCLEOTIDE SEQUENCE</scope>
    <source>
        <strain evidence="1">Berkeley</strain>
    </source>
</reference>
<accession>A0ACC2RUS2</accession>
<sequence>MLGVGQQPSSNALSLIMPPQFDEKLVTSDEDRKQLRLVAIALAERFVNHLFGCEGAGGEGLPQLSEFIYRVIRRTNSSLTTLFVALIYLIRLKQKHPACKGTHSSPHRLLLASIIIAYKYLYDNCYHNRSWAQVSQGLFKLEEINKMEVELLFFLGFQLYVSKQHWTEFVEFMDGKLTRSLSQTPNQDHLRKVLWVELFPLDGLHRLHRIHMPKLTHSRRSTPSLRSSVSSTTTIPSLSRHSEVNLKKQDSSPSSCASSAATPTEAPPQRMLFSKVSSVFSKPTDTLTHAWLDLHSSILPGRRRRESAKPAQETPLSKSVLSNVTLRSHHRRSQKFSLPPIWNLMSNSNSADSK</sequence>
<dbReference type="EMBL" id="QTSX02006494">
    <property type="protein sequence ID" value="KAJ9053725.1"/>
    <property type="molecule type" value="Genomic_DNA"/>
</dbReference>
<protein>
    <submittedName>
        <fullName evidence="1">Uncharacterized protein</fullName>
    </submittedName>
</protein>
<name>A0ACC2RUS2_9FUNG</name>
<keyword evidence="2" id="KW-1185">Reference proteome</keyword>
<gene>
    <name evidence="1" type="ORF">DSO57_1021516</name>
</gene>
<organism evidence="1 2">
    <name type="scientific">Entomophthora muscae</name>
    <dbReference type="NCBI Taxonomy" id="34485"/>
    <lineage>
        <taxon>Eukaryota</taxon>
        <taxon>Fungi</taxon>
        <taxon>Fungi incertae sedis</taxon>
        <taxon>Zoopagomycota</taxon>
        <taxon>Entomophthoromycotina</taxon>
        <taxon>Entomophthoromycetes</taxon>
        <taxon>Entomophthorales</taxon>
        <taxon>Entomophthoraceae</taxon>
        <taxon>Entomophthora</taxon>
    </lineage>
</organism>
<comment type="caution">
    <text evidence="1">The sequence shown here is derived from an EMBL/GenBank/DDBJ whole genome shotgun (WGS) entry which is preliminary data.</text>
</comment>
<dbReference type="Proteomes" id="UP001165960">
    <property type="component" value="Unassembled WGS sequence"/>
</dbReference>
<proteinExistence type="predicted"/>
<evidence type="ECO:0000313" key="1">
    <source>
        <dbReference type="EMBL" id="KAJ9053725.1"/>
    </source>
</evidence>